<name>A0A0M0J4F9_9EUKA</name>
<dbReference type="PANTHER" id="PTHR45931:SF3">
    <property type="entry name" value="RING ZINC FINGER-CONTAINING PROTEIN"/>
    <property type="match status" value="1"/>
</dbReference>
<dbReference type="AlphaFoldDB" id="A0A0M0J4F9"/>
<keyword evidence="7" id="KW-1185">Reference proteome</keyword>
<evidence type="ECO:0000313" key="6">
    <source>
        <dbReference type="EMBL" id="KOO21464.1"/>
    </source>
</evidence>
<dbReference type="GO" id="GO:0006511">
    <property type="term" value="P:ubiquitin-dependent protein catabolic process"/>
    <property type="evidence" value="ECO:0007669"/>
    <property type="project" value="TreeGrafter"/>
</dbReference>
<keyword evidence="2 4" id="KW-0863">Zinc-finger</keyword>
<feature type="domain" description="RING-type" evidence="5">
    <location>
        <begin position="57"/>
        <end position="98"/>
    </location>
</feature>
<keyword evidence="3" id="KW-0862">Zinc</keyword>
<evidence type="ECO:0000256" key="3">
    <source>
        <dbReference type="ARBA" id="ARBA00022833"/>
    </source>
</evidence>
<protein>
    <submittedName>
        <fullName evidence="6">Zinc c3hc4 type (Ring finger) domain containing protein</fullName>
    </submittedName>
</protein>
<evidence type="ECO:0000256" key="1">
    <source>
        <dbReference type="ARBA" id="ARBA00022723"/>
    </source>
</evidence>
<comment type="caution">
    <text evidence="6">The sequence shown here is derived from an EMBL/GenBank/DDBJ whole genome shotgun (WGS) entry which is preliminary data.</text>
</comment>
<gene>
    <name evidence="6" type="ORF">Ctob_001542</name>
</gene>
<dbReference type="Gene3D" id="3.30.40.10">
    <property type="entry name" value="Zinc/RING finger domain, C3HC4 (zinc finger)"/>
    <property type="match status" value="1"/>
</dbReference>
<dbReference type="InterPro" id="IPR013083">
    <property type="entry name" value="Znf_RING/FYVE/PHD"/>
</dbReference>
<accession>A0A0M0J4F9</accession>
<dbReference type="GO" id="GO:0008270">
    <property type="term" value="F:zinc ion binding"/>
    <property type="evidence" value="ECO:0007669"/>
    <property type="project" value="UniProtKB-KW"/>
</dbReference>
<keyword evidence="1" id="KW-0479">Metal-binding</keyword>
<dbReference type="Pfam" id="PF13639">
    <property type="entry name" value="zf-RING_2"/>
    <property type="match status" value="1"/>
</dbReference>
<dbReference type="Proteomes" id="UP000037460">
    <property type="component" value="Unassembled WGS sequence"/>
</dbReference>
<dbReference type="PROSITE" id="PS50089">
    <property type="entry name" value="ZF_RING_2"/>
    <property type="match status" value="1"/>
</dbReference>
<sequence length="107" mass="11719">MGVVGGAPREDATYEELLALDANAVSQGLSRAQMSALASRRYLGERDALASKGEASCVICLCEYDEGDEMHMLPCAHGFHKKCVSQWLKDKPTCPACQRDVREDLRS</sequence>
<evidence type="ECO:0000256" key="2">
    <source>
        <dbReference type="ARBA" id="ARBA00022771"/>
    </source>
</evidence>
<dbReference type="FunFam" id="3.30.40.10:FF:000388">
    <property type="entry name" value="Putative RING zinc finger domain superfamily protein"/>
    <property type="match status" value="1"/>
</dbReference>
<organism evidence="6 7">
    <name type="scientific">Chrysochromulina tobinii</name>
    <dbReference type="NCBI Taxonomy" id="1460289"/>
    <lineage>
        <taxon>Eukaryota</taxon>
        <taxon>Haptista</taxon>
        <taxon>Haptophyta</taxon>
        <taxon>Prymnesiophyceae</taxon>
        <taxon>Prymnesiales</taxon>
        <taxon>Chrysochromulinaceae</taxon>
        <taxon>Chrysochromulina</taxon>
    </lineage>
</organism>
<dbReference type="GO" id="GO:0005634">
    <property type="term" value="C:nucleus"/>
    <property type="evidence" value="ECO:0007669"/>
    <property type="project" value="TreeGrafter"/>
</dbReference>
<dbReference type="SMART" id="SM00184">
    <property type="entry name" value="RING"/>
    <property type="match status" value="1"/>
</dbReference>
<dbReference type="SUPFAM" id="SSF57850">
    <property type="entry name" value="RING/U-box"/>
    <property type="match status" value="1"/>
</dbReference>
<reference evidence="7" key="1">
    <citation type="journal article" date="2015" name="PLoS Genet.">
        <title>Genome Sequence and Transcriptome Analyses of Chrysochromulina tobin: Metabolic Tools for Enhanced Algal Fitness in the Prominent Order Prymnesiales (Haptophyceae).</title>
        <authorList>
            <person name="Hovde B.T."/>
            <person name="Deodato C.R."/>
            <person name="Hunsperger H.M."/>
            <person name="Ryken S.A."/>
            <person name="Yost W."/>
            <person name="Jha R.K."/>
            <person name="Patterson J."/>
            <person name="Monnat R.J. Jr."/>
            <person name="Barlow S.B."/>
            <person name="Starkenburg S.R."/>
            <person name="Cattolico R.A."/>
        </authorList>
    </citation>
    <scope>NUCLEOTIDE SEQUENCE</scope>
    <source>
        <strain evidence="7">CCMP291</strain>
    </source>
</reference>
<dbReference type="OrthoDB" id="8062037at2759"/>
<proteinExistence type="predicted"/>
<evidence type="ECO:0000313" key="7">
    <source>
        <dbReference type="Proteomes" id="UP000037460"/>
    </source>
</evidence>
<dbReference type="PANTHER" id="PTHR45931">
    <property type="entry name" value="SI:CH211-59O9.10"/>
    <property type="match status" value="1"/>
</dbReference>
<evidence type="ECO:0000256" key="4">
    <source>
        <dbReference type="PROSITE-ProRule" id="PRU00175"/>
    </source>
</evidence>
<evidence type="ECO:0000259" key="5">
    <source>
        <dbReference type="PROSITE" id="PS50089"/>
    </source>
</evidence>
<dbReference type="InterPro" id="IPR051834">
    <property type="entry name" value="RING_finger_E3_ligase"/>
</dbReference>
<dbReference type="GO" id="GO:0061630">
    <property type="term" value="F:ubiquitin protein ligase activity"/>
    <property type="evidence" value="ECO:0007669"/>
    <property type="project" value="TreeGrafter"/>
</dbReference>
<dbReference type="InterPro" id="IPR001841">
    <property type="entry name" value="Znf_RING"/>
</dbReference>
<dbReference type="EMBL" id="JWZX01003361">
    <property type="protein sequence ID" value="KOO21464.1"/>
    <property type="molecule type" value="Genomic_DNA"/>
</dbReference>